<comment type="caution">
    <text evidence="1">The sequence shown here is derived from an EMBL/GenBank/DDBJ whole genome shotgun (WGS) entry which is preliminary data.</text>
</comment>
<protein>
    <submittedName>
        <fullName evidence="1">P-loop containing nucleoside triphosphate hydrolase protein</fullName>
    </submittedName>
</protein>
<reference evidence="1" key="1">
    <citation type="journal article" date="2021" name="Nat. Commun.">
        <title>Genetic determinants of endophytism in the Arabidopsis root mycobiome.</title>
        <authorList>
            <person name="Mesny F."/>
            <person name="Miyauchi S."/>
            <person name="Thiergart T."/>
            <person name="Pickel B."/>
            <person name="Atanasova L."/>
            <person name="Karlsson M."/>
            <person name="Huettel B."/>
            <person name="Barry K.W."/>
            <person name="Haridas S."/>
            <person name="Chen C."/>
            <person name="Bauer D."/>
            <person name="Andreopoulos W."/>
            <person name="Pangilinan J."/>
            <person name="LaButti K."/>
            <person name="Riley R."/>
            <person name="Lipzen A."/>
            <person name="Clum A."/>
            <person name="Drula E."/>
            <person name="Henrissat B."/>
            <person name="Kohler A."/>
            <person name="Grigoriev I.V."/>
            <person name="Martin F.M."/>
            <person name="Hacquard S."/>
        </authorList>
    </citation>
    <scope>NUCLEOTIDE SEQUENCE</scope>
    <source>
        <strain evidence="1">FSSC 5 MPI-SDFR-AT-0091</strain>
    </source>
</reference>
<dbReference type="SUPFAM" id="SSF52540">
    <property type="entry name" value="P-loop containing nucleoside triphosphate hydrolases"/>
    <property type="match status" value="1"/>
</dbReference>
<dbReference type="GO" id="GO:0016787">
    <property type="term" value="F:hydrolase activity"/>
    <property type="evidence" value="ECO:0007669"/>
    <property type="project" value="UniProtKB-KW"/>
</dbReference>
<dbReference type="EMBL" id="JAGTJS010000009">
    <property type="protein sequence ID" value="KAH7258396.1"/>
    <property type="molecule type" value="Genomic_DNA"/>
</dbReference>
<name>A0A9P9HJI6_FUSSL</name>
<dbReference type="PANTHER" id="PTHR37807:SF3">
    <property type="entry name" value="OS07G0160300 PROTEIN"/>
    <property type="match status" value="1"/>
</dbReference>
<keyword evidence="1" id="KW-0378">Hydrolase</keyword>
<evidence type="ECO:0000313" key="2">
    <source>
        <dbReference type="Proteomes" id="UP000736672"/>
    </source>
</evidence>
<proteinExistence type="predicted"/>
<dbReference type="OrthoDB" id="3231855at2759"/>
<evidence type="ECO:0000313" key="1">
    <source>
        <dbReference type="EMBL" id="KAH7258396.1"/>
    </source>
</evidence>
<organism evidence="1 2">
    <name type="scientific">Fusarium solani</name>
    <name type="common">Filamentous fungus</name>
    <dbReference type="NCBI Taxonomy" id="169388"/>
    <lineage>
        <taxon>Eukaryota</taxon>
        <taxon>Fungi</taxon>
        <taxon>Dikarya</taxon>
        <taxon>Ascomycota</taxon>
        <taxon>Pezizomycotina</taxon>
        <taxon>Sordariomycetes</taxon>
        <taxon>Hypocreomycetidae</taxon>
        <taxon>Hypocreales</taxon>
        <taxon>Nectriaceae</taxon>
        <taxon>Fusarium</taxon>
        <taxon>Fusarium solani species complex</taxon>
    </lineage>
</organism>
<dbReference type="AlphaFoldDB" id="A0A9P9HJI6"/>
<dbReference type="Proteomes" id="UP000736672">
    <property type="component" value="Unassembled WGS sequence"/>
</dbReference>
<sequence length="195" mass="21889">MTLDQGPQRAQKLLIQMSGAPGSGKSTIARLLRQSIGGVVIDHDVLRSALLEDSDVPFDQVAKRAYNLQWRLAEDFMRQGLSVIVDSTCNFQEVLDQGLALTEQQGFTYWYIECKVEDIDLLDERLRTRDPMKSQRTAVDRPPVAASSARVGEDSRLLFKKWIENPCRPESNSIVLDSTNSPEANRDLVLKQIVG</sequence>
<gene>
    <name evidence="1" type="ORF">B0J15DRAFT_493816</name>
</gene>
<dbReference type="Gene3D" id="3.40.50.300">
    <property type="entry name" value="P-loop containing nucleotide triphosphate hydrolases"/>
    <property type="match status" value="1"/>
</dbReference>
<keyword evidence="2" id="KW-1185">Reference proteome</keyword>
<dbReference type="InterPro" id="IPR027417">
    <property type="entry name" value="P-loop_NTPase"/>
</dbReference>
<dbReference type="PANTHER" id="PTHR37807">
    <property type="entry name" value="OS07G0160300 PROTEIN"/>
    <property type="match status" value="1"/>
</dbReference>
<dbReference type="Pfam" id="PF13671">
    <property type="entry name" value="AAA_33"/>
    <property type="match status" value="1"/>
</dbReference>
<accession>A0A9P9HJI6</accession>